<dbReference type="PATRIC" id="fig|1679170.3.peg.4483"/>
<dbReference type="NCBIfam" id="TIGR00259">
    <property type="entry name" value="thylakoid_BtpA"/>
    <property type="match status" value="1"/>
</dbReference>
<gene>
    <name evidence="2" type="ORF">AC625_19735</name>
</gene>
<dbReference type="OrthoDB" id="9791357at2"/>
<accession>A0A0K9GY22</accession>
<comment type="similarity">
    <text evidence="1">Belongs to the BtpA family.</text>
</comment>
<name>A0A0K9GY22_9BACI</name>
<protein>
    <submittedName>
        <fullName evidence="2">Photosystem I assembly BtpA</fullName>
    </submittedName>
</protein>
<dbReference type="Gene3D" id="3.20.20.70">
    <property type="entry name" value="Aldolase class I"/>
    <property type="match status" value="1"/>
</dbReference>
<dbReference type="InterPro" id="IPR005137">
    <property type="entry name" value="BtpA"/>
</dbReference>
<dbReference type="PANTHER" id="PTHR21381:SF3">
    <property type="entry name" value="SGC REGION PROTEIN SGCQ-RELATED"/>
    <property type="match status" value="1"/>
</dbReference>
<dbReference type="RefSeq" id="WP_049682847.1">
    <property type="nucleotide sequence ID" value="NZ_LFZW01000001.1"/>
</dbReference>
<dbReference type="SUPFAM" id="SSF51366">
    <property type="entry name" value="Ribulose-phoshate binding barrel"/>
    <property type="match status" value="1"/>
</dbReference>
<proteinExistence type="inferred from homology"/>
<sequence length="262" mass="27961">MKAFNNLFDEKKVVIGMVHLLPLPGTPLYSNDIPGIYNQALKDARTLEEGGVNALMIENFGDMPFKKNLEIEQVATMAAVSSIIKQQTDLQIGIDAAFCDYKAALSIALAIQADFVRLAVFVDTVESFNGIMEPCSADALAYRKAIGAEHVAILADIQVKHTHMLIPNIPIEESAKVAVSCMADAIIVTGSHTGGETPIDTVKRVKAVVDCPVIIGSGVSSKNIKEQLVIADGVIVGSSLKSTSDPTSLVDIEKVKSLVENI</sequence>
<dbReference type="PIRSF" id="PIRSF005956">
    <property type="entry name" value="BtpA"/>
    <property type="match status" value="1"/>
</dbReference>
<evidence type="ECO:0000313" key="3">
    <source>
        <dbReference type="Proteomes" id="UP000037146"/>
    </source>
</evidence>
<evidence type="ECO:0000313" key="2">
    <source>
        <dbReference type="EMBL" id="KMY51496.1"/>
    </source>
</evidence>
<keyword evidence="3" id="KW-1185">Reference proteome</keyword>
<dbReference type="InterPro" id="IPR011060">
    <property type="entry name" value="RibuloseP-bd_barrel"/>
</dbReference>
<dbReference type="AlphaFoldDB" id="A0A0K9GY22"/>
<organism evidence="2 3">
    <name type="scientific">Peribacillus loiseleuriae</name>
    <dbReference type="NCBI Taxonomy" id="1679170"/>
    <lineage>
        <taxon>Bacteria</taxon>
        <taxon>Bacillati</taxon>
        <taxon>Bacillota</taxon>
        <taxon>Bacilli</taxon>
        <taxon>Bacillales</taxon>
        <taxon>Bacillaceae</taxon>
        <taxon>Peribacillus</taxon>
    </lineage>
</organism>
<dbReference type="InterPro" id="IPR013785">
    <property type="entry name" value="Aldolase_TIM"/>
</dbReference>
<dbReference type="PANTHER" id="PTHR21381">
    <property type="entry name" value="ZGC:162297"/>
    <property type="match status" value="1"/>
</dbReference>
<dbReference type="Proteomes" id="UP000037146">
    <property type="component" value="Unassembled WGS sequence"/>
</dbReference>
<dbReference type="EMBL" id="LFZW01000001">
    <property type="protein sequence ID" value="KMY51496.1"/>
    <property type="molecule type" value="Genomic_DNA"/>
</dbReference>
<evidence type="ECO:0000256" key="1">
    <source>
        <dbReference type="ARBA" id="ARBA00006007"/>
    </source>
</evidence>
<comment type="caution">
    <text evidence="2">The sequence shown here is derived from an EMBL/GenBank/DDBJ whole genome shotgun (WGS) entry which is preliminary data.</text>
</comment>
<dbReference type="STRING" id="1679170.AC625_19735"/>
<dbReference type="Pfam" id="PF03437">
    <property type="entry name" value="BtpA"/>
    <property type="match status" value="1"/>
</dbReference>
<dbReference type="CDD" id="cd04722">
    <property type="entry name" value="TIM_phosphate_binding"/>
    <property type="match status" value="1"/>
</dbReference>
<reference evidence="3" key="1">
    <citation type="submission" date="2015-07" db="EMBL/GenBank/DDBJ databases">
        <title>Genome sequencing project for genomic taxonomy and phylogenomics of Bacillus-like bacteria.</title>
        <authorList>
            <person name="Liu B."/>
            <person name="Wang J."/>
            <person name="Zhu Y."/>
            <person name="Liu G."/>
            <person name="Chen Q."/>
            <person name="Chen Z."/>
            <person name="Lan J."/>
            <person name="Che J."/>
            <person name="Ge C."/>
            <person name="Shi H."/>
            <person name="Pan Z."/>
            <person name="Liu X."/>
        </authorList>
    </citation>
    <scope>NUCLEOTIDE SEQUENCE [LARGE SCALE GENOMIC DNA]</scope>
    <source>
        <strain evidence="3">FJAT-27997</strain>
    </source>
</reference>